<proteinExistence type="inferred from homology"/>
<keyword evidence="2 6" id="KW-0805">Transcription regulation</keyword>
<dbReference type="EMBL" id="CP089983">
    <property type="protein sequence ID" value="WXB00526.1"/>
    <property type="molecule type" value="Genomic_DNA"/>
</dbReference>
<protein>
    <recommendedName>
        <fullName evidence="6">RNA polymerase sigma factor</fullName>
    </recommendedName>
</protein>
<keyword evidence="4 6" id="KW-0238">DNA-binding</keyword>
<dbReference type="InterPro" id="IPR013249">
    <property type="entry name" value="RNA_pol_sigma70_r4_t2"/>
</dbReference>
<dbReference type="Pfam" id="PF04542">
    <property type="entry name" value="Sigma70_r2"/>
    <property type="match status" value="1"/>
</dbReference>
<evidence type="ECO:0000313" key="10">
    <source>
        <dbReference type="Proteomes" id="UP001374803"/>
    </source>
</evidence>
<name>A0ABZ2KSG7_9BACT</name>
<keyword evidence="10" id="KW-1185">Reference proteome</keyword>
<dbReference type="PANTHER" id="PTHR43133">
    <property type="entry name" value="RNA POLYMERASE ECF-TYPE SIGMA FACTO"/>
    <property type="match status" value="1"/>
</dbReference>
<dbReference type="InterPro" id="IPR007627">
    <property type="entry name" value="RNA_pol_sigma70_r2"/>
</dbReference>
<evidence type="ECO:0000256" key="2">
    <source>
        <dbReference type="ARBA" id="ARBA00023015"/>
    </source>
</evidence>
<gene>
    <name evidence="9" type="ORF">LVJ94_26835</name>
</gene>
<keyword evidence="3 6" id="KW-0731">Sigma factor</keyword>
<feature type="domain" description="RNA polymerase sigma-70 region 2" evidence="7">
    <location>
        <begin position="36"/>
        <end position="102"/>
    </location>
</feature>
<feature type="domain" description="RNA polymerase sigma factor 70 region 4 type 2" evidence="8">
    <location>
        <begin position="135"/>
        <end position="183"/>
    </location>
</feature>
<dbReference type="RefSeq" id="WP_394830128.1">
    <property type="nucleotide sequence ID" value="NZ_CP089929.1"/>
</dbReference>
<dbReference type="NCBIfam" id="TIGR02937">
    <property type="entry name" value="sigma70-ECF"/>
    <property type="match status" value="1"/>
</dbReference>
<dbReference type="InterPro" id="IPR036388">
    <property type="entry name" value="WH-like_DNA-bd_sf"/>
</dbReference>
<dbReference type="PROSITE" id="PS01063">
    <property type="entry name" value="SIGMA70_ECF"/>
    <property type="match status" value="1"/>
</dbReference>
<keyword evidence="5 6" id="KW-0804">Transcription</keyword>
<dbReference type="InterPro" id="IPR014284">
    <property type="entry name" value="RNA_pol_sigma-70_dom"/>
</dbReference>
<dbReference type="InterPro" id="IPR039425">
    <property type="entry name" value="RNA_pol_sigma-70-like"/>
</dbReference>
<evidence type="ECO:0000256" key="6">
    <source>
        <dbReference type="RuleBase" id="RU000716"/>
    </source>
</evidence>
<evidence type="ECO:0000256" key="1">
    <source>
        <dbReference type="ARBA" id="ARBA00010641"/>
    </source>
</evidence>
<evidence type="ECO:0000256" key="4">
    <source>
        <dbReference type="ARBA" id="ARBA00023125"/>
    </source>
</evidence>
<dbReference type="Gene3D" id="1.10.1740.10">
    <property type="match status" value="1"/>
</dbReference>
<dbReference type="Pfam" id="PF08281">
    <property type="entry name" value="Sigma70_r4_2"/>
    <property type="match status" value="1"/>
</dbReference>
<dbReference type="Proteomes" id="UP001374803">
    <property type="component" value="Chromosome"/>
</dbReference>
<dbReference type="PANTHER" id="PTHR43133:SF8">
    <property type="entry name" value="RNA POLYMERASE SIGMA FACTOR HI_1459-RELATED"/>
    <property type="match status" value="1"/>
</dbReference>
<evidence type="ECO:0000259" key="8">
    <source>
        <dbReference type="Pfam" id="PF08281"/>
    </source>
</evidence>
<evidence type="ECO:0000313" key="9">
    <source>
        <dbReference type="EMBL" id="WXB00526.1"/>
    </source>
</evidence>
<sequence length="198" mass="21811">MKVVRESSPSRPGPGPSDAALVVGARAGEGWAREALFGRHATRLNGLAFRLMGRDRDVDDLVQDAFVAALQSLHQLEDPNAFGSWLASILVRLARKLIRRRRMMARLGFNRDALAIDLDEIASACATPARVAEVRRLYRVIAELPADLRVPLVLHRVEGLALGEVASMTRVSLSTVKRRIEEADARLRAHHDEGNEAP</sequence>
<dbReference type="SUPFAM" id="SSF88946">
    <property type="entry name" value="Sigma2 domain of RNA polymerase sigma factors"/>
    <property type="match status" value="1"/>
</dbReference>
<evidence type="ECO:0000256" key="5">
    <source>
        <dbReference type="ARBA" id="ARBA00023163"/>
    </source>
</evidence>
<dbReference type="SUPFAM" id="SSF88659">
    <property type="entry name" value="Sigma3 and sigma4 domains of RNA polymerase sigma factors"/>
    <property type="match status" value="1"/>
</dbReference>
<dbReference type="Gene3D" id="1.10.10.10">
    <property type="entry name" value="Winged helix-like DNA-binding domain superfamily/Winged helix DNA-binding domain"/>
    <property type="match status" value="1"/>
</dbReference>
<dbReference type="InterPro" id="IPR013324">
    <property type="entry name" value="RNA_pol_sigma_r3/r4-like"/>
</dbReference>
<dbReference type="InterPro" id="IPR000838">
    <property type="entry name" value="RNA_pol_sigma70_ECF_CS"/>
</dbReference>
<dbReference type="InterPro" id="IPR013325">
    <property type="entry name" value="RNA_pol_sigma_r2"/>
</dbReference>
<evidence type="ECO:0000259" key="7">
    <source>
        <dbReference type="Pfam" id="PF04542"/>
    </source>
</evidence>
<organism evidence="9 10">
    <name type="scientific">Pendulispora rubella</name>
    <dbReference type="NCBI Taxonomy" id="2741070"/>
    <lineage>
        <taxon>Bacteria</taxon>
        <taxon>Pseudomonadati</taxon>
        <taxon>Myxococcota</taxon>
        <taxon>Myxococcia</taxon>
        <taxon>Myxococcales</taxon>
        <taxon>Sorangiineae</taxon>
        <taxon>Pendulisporaceae</taxon>
        <taxon>Pendulispora</taxon>
    </lineage>
</organism>
<reference evidence="9" key="1">
    <citation type="submission" date="2021-12" db="EMBL/GenBank/DDBJ databases">
        <title>Discovery of the Pendulisporaceae a myxobacterial family with distinct sporulation behavior and unique specialized metabolism.</title>
        <authorList>
            <person name="Garcia R."/>
            <person name="Popoff A."/>
            <person name="Bader C.D."/>
            <person name="Loehr J."/>
            <person name="Walesch S."/>
            <person name="Walt C."/>
            <person name="Boldt J."/>
            <person name="Bunk B."/>
            <person name="Haeckl F.J.F.P.J."/>
            <person name="Gunesch A.P."/>
            <person name="Birkelbach J."/>
            <person name="Nuebel U."/>
            <person name="Pietschmann T."/>
            <person name="Bach T."/>
            <person name="Mueller R."/>
        </authorList>
    </citation>
    <scope>NUCLEOTIDE SEQUENCE</scope>
    <source>
        <strain evidence="9">MSr11367</strain>
    </source>
</reference>
<accession>A0ABZ2KSG7</accession>
<evidence type="ECO:0000256" key="3">
    <source>
        <dbReference type="ARBA" id="ARBA00023082"/>
    </source>
</evidence>
<comment type="similarity">
    <text evidence="1 6">Belongs to the sigma-70 factor family. ECF subfamily.</text>
</comment>